<dbReference type="Pfam" id="PF01715">
    <property type="entry name" value="IPPT"/>
    <property type="match status" value="1"/>
</dbReference>
<dbReference type="GO" id="GO:0052381">
    <property type="term" value="F:tRNA dimethylallyltransferase activity"/>
    <property type="evidence" value="ECO:0007669"/>
    <property type="project" value="UniProtKB-UniRule"/>
</dbReference>
<comment type="catalytic activity">
    <reaction evidence="9 10 11">
        <text>adenosine(37) in tRNA + dimethylallyl diphosphate = N(6)-dimethylallyladenosine(37) in tRNA + diphosphate</text>
        <dbReference type="Rhea" id="RHEA:26482"/>
        <dbReference type="Rhea" id="RHEA-COMP:10162"/>
        <dbReference type="Rhea" id="RHEA-COMP:10375"/>
        <dbReference type="ChEBI" id="CHEBI:33019"/>
        <dbReference type="ChEBI" id="CHEBI:57623"/>
        <dbReference type="ChEBI" id="CHEBI:74411"/>
        <dbReference type="ChEBI" id="CHEBI:74415"/>
        <dbReference type="EC" id="2.5.1.75"/>
    </reaction>
</comment>
<evidence type="ECO:0000313" key="14">
    <source>
        <dbReference type="EMBL" id="OGY82891.1"/>
    </source>
</evidence>
<dbReference type="HAMAP" id="MF_00185">
    <property type="entry name" value="IPP_trans"/>
    <property type="match status" value="1"/>
</dbReference>
<dbReference type="PANTHER" id="PTHR11088:SF60">
    <property type="entry name" value="TRNA DIMETHYLALLYLTRANSFERASE"/>
    <property type="match status" value="1"/>
</dbReference>
<dbReference type="Proteomes" id="UP000179164">
    <property type="component" value="Unassembled WGS sequence"/>
</dbReference>
<evidence type="ECO:0000256" key="11">
    <source>
        <dbReference type="RuleBase" id="RU003783"/>
    </source>
</evidence>
<feature type="binding site" evidence="10">
    <location>
        <begin position="12"/>
        <end position="19"/>
    </location>
    <ligand>
        <name>ATP</name>
        <dbReference type="ChEBI" id="CHEBI:30616"/>
    </ligand>
</feature>
<dbReference type="STRING" id="1798543.A2898_04900"/>
<dbReference type="Gene3D" id="3.40.50.300">
    <property type="entry name" value="P-loop containing nucleotide triphosphate hydrolases"/>
    <property type="match status" value="1"/>
</dbReference>
<evidence type="ECO:0000313" key="15">
    <source>
        <dbReference type="Proteomes" id="UP000179164"/>
    </source>
</evidence>
<dbReference type="Gene3D" id="1.10.20.140">
    <property type="match status" value="1"/>
</dbReference>
<keyword evidence="7 10" id="KW-0067">ATP-binding</keyword>
<dbReference type="GO" id="GO:0005524">
    <property type="term" value="F:ATP binding"/>
    <property type="evidence" value="ECO:0007669"/>
    <property type="project" value="UniProtKB-UniRule"/>
</dbReference>
<evidence type="ECO:0000256" key="2">
    <source>
        <dbReference type="ARBA" id="ARBA00003213"/>
    </source>
</evidence>
<dbReference type="EMBL" id="MHKE01000017">
    <property type="protein sequence ID" value="OGY82891.1"/>
    <property type="molecule type" value="Genomic_DNA"/>
</dbReference>
<feature type="site" description="Interaction with substrate tRNA" evidence="10">
    <location>
        <position position="126"/>
    </location>
</feature>
<evidence type="ECO:0000256" key="13">
    <source>
        <dbReference type="RuleBase" id="RU003785"/>
    </source>
</evidence>
<dbReference type="GO" id="GO:0006400">
    <property type="term" value="P:tRNA modification"/>
    <property type="evidence" value="ECO:0007669"/>
    <property type="project" value="TreeGrafter"/>
</dbReference>
<organism evidence="14 15">
    <name type="scientific">Candidatus Kerfeldbacteria bacterium RIFCSPLOWO2_01_FULL_48_11</name>
    <dbReference type="NCBI Taxonomy" id="1798543"/>
    <lineage>
        <taxon>Bacteria</taxon>
        <taxon>Candidatus Kerfeldiibacteriota</taxon>
    </lineage>
</organism>
<comment type="function">
    <text evidence="2 10 12">Catalyzes the transfer of a dimethylallyl group onto the adenine at position 37 in tRNAs that read codons beginning with uridine, leading to the formation of N6-(dimethylallyl)adenosine (i(6)A).</text>
</comment>
<keyword evidence="6 10" id="KW-0547">Nucleotide-binding</keyword>
<evidence type="ECO:0000256" key="5">
    <source>
        <dbReference type="ARBA" id="ARBA00022694"/>
    </source>
</evidence>
<evidence type="ECO:0000256" key="8">
    <source>
        <dbReference type="ARBA" id="ARBA00022842"/>
    </source>
</evidence>
<dbReference type="InterPro" id="IPR027417">
    <property type="entry name" value="P-loop_NTPase"/>
</dbReference>
<evidence type="ECO:0000256" key="9">
    <source>
        <dbReference type="ARBA" id="ARBA00049563"/>
    </source>
</evidence>
<keyword evidence="8 10" id="KW-0460">Magnesium</keyword>
<comment type="caution">
    <text evidence="14">The sequence shown here is derived from an EMBL/GenBank/DDBJ whole genome shotgun (WGS) entry which is preliminary data.</text>
</comment>
<feature type="region of interest" description="Interaction with substrate tRNA" evidence="10">
    <location>
        <begin position="37"/>
        <end position="40"/>
    </location>
</feature>
<evidence type="ECO:0000256" key="3">
    <source>
        <dbReference type="ARBA" id="ARBA00005842"/>
    </source>
</evidence>
<dbReference type="PANTHER" id="PTHR11088">
    <property type="entry name" value="TRNA DIMETHYLALLYLTRANSFERASE"/>
    <property type="match status" value="1"/>
</dbReference>
<dbReference type="InterPro" id="IPR018022">
    <property type="entry name" value="IPT"/>
</dbReference>
<evidence type="ECO:0000256" key="1">
    <source>
        <dbReference type="ARBA" id="ARBA00001946"/>
    </source>
</evidence>
<feature type="binding site" evidence="10">
    <location>
        <begin position="14"/>
        <end position="19"/>
    </location>
    <ligand>
        <name>substrate</name>
    </ligand>
</feature>
<evidence type="ECO:0000256" key="7">
    <source>
        <dbReference type="ARBA" id="ARBA00022840"/>
    </source>
</evidence>
<evidence type="ECO:0000256" key="6">
    <source>
        <dbReference type="ARBA" id="ARBA00022741"/>
    </source>
</evidence>
<keyword evidence="4 10" id="KW-0808">Transferase</keyword>
<sequence length="297" mass="34041">MSKKPPLIIIVGPTASGKTALSIKLAKKFNGEIVSADSRQVYRGMDIGTGKASKSEQRQVKHHLLDIVDPRHKYNVSHFQKDAVKAIKQIQKRGKLPFLVGGTAFWIDVVVYDLDLPSVKPNRTLRKRLTKLPPSKLYSMLKKIDPDRARMIDKNNPYRIIRAIEIVKSTGKPVPKITKKSPYDLAWLGITLPRTKLNKRIDKRLAARMQKGMVSEVIGLLKRGVPASRLLSIGLEYRYVTLYLQGKLTKQEMMAQLRAAIHQYAKRQMTWWKRNDQIHRIKSFAEAEKILRFRNIA</sequence>
<comment type="subunit">
    <text evidence="10">Monomer.</text>
</comment>
<dbReference type="NCBIfam" id="TIGR00174">
    <property type="entry name" value="miaA"/>
    <property type="match status" value="1"/>
</dbReference>
<evidence type="ECO:0000256" key="12">
    <source>
        <dbReference type="RuleBase" id="RU003784"/>
    </source>
</evidence>
<evidence type="ECO:0000256" key="10">
    <source>
        <dbReference type="HAMAP-Rule" id="MF_00185"/>
    </source>
</evidence>
<proteinExistence type="inferred from homology"/>
<evidence type="ECO:0000256" key="4">
    <source>
        <dbReference type="ARBA" id="ARBA00022679"/>
    </source>
</evidence>
<comment type="similarity">
    <text evidence="3 10 13">Belongs to the IPP transferase family.</text>
</comment>
<dbReference type="InterPro" id="IPR039657">
    <property type="entry name" value="Dimethylallyltransferase"/>
</dbReference>
<accession>A0A1G2B107</accession>
<comment type="caution">
    <text evidence="10">Lacks conserved residue(s) required for the propagation of feature annotation.</text>
</comment>
<gene>
    <name evidence="10" type="primary">miaA</name>
    <name evidence="14" type="ORF">A2898_04900</name>
</gene>
<protein>
    <recommendedName>
        <fullName evidence="10">tRNA dimethylallyltransferase</fullName>
        <ecNumber evidence="10">2.5.1.75</ecNumber>
    </recommendedName>
    <alternativeName>
        <fullName evidence="10">Dimethylallyl diphosphate:tRNA dimethylallyltransferase</fullName>
        <shortName evidence="10">DMAPP:tRNA dimethylallyltransferase</shortName>
        <shortName evidence="10">DMATase</shortName>
    </alternativeName>
    <alternativeName>
        <fullName evidence="10">Isopentenyl-diphosphate:tRNA isopentenyltransferase</fullName>
        <shortName evidence="10">IPP transferase</shortName>
        <shortName evidence="10">IPPT</shortName>
        <shortName evidence="10">IPTase</shortName>
    </alternativeName>
</protein>
<dbReference type="SUPFAM" id="SSF52540">
    <property type="entry name" value="P-loop containing nucleoside triphosphate hydrolases"/>
    <property type="match status" value="1"/>
</dbReference>
<name>A0A1G2B107_9BACT</name>
<feature type="site" description="Interaction with substrate tRNA" evidence="10">
    <location>
        <position position="103"/>
    </location>
</feature>
<keyword evidence="5 10" id="KW-0819">tRNA processing</keyword>
<reference evidence="14 15" key="1">
    <citation type="journal article" date="2016" name="Nat. Commun.">
        <title>Thousands of microbial genomes shed light on interconnected biogeochemical processes in an aquifer system.</title>
        <authorList>
            <person name="Anantharaman K."/>
            <person name="Brown C.T."/>
            <person name="Hug L.A."/>
            <person name="Sharon I."/>
            <person name="Castelle C.J."/>
            <person name="Probst A.J."/>
            <person name="Thomas B.C."/>
            <person name="Singh A."/>
            <person name="Wilkins M.J."/>
            <person name="Karaoz U."/>
            <person name="Brodie E.L."/>
            <person name="Williams K.H."/>
            <person name="Hubbard S.S."/>
            <person name="Banfield J.F."/>
        </authorList>
    </citation>
    <scope>NUCLEOTIDE SEQUENCE [LARGE SCALE GENOMIC DNA]</scope>
</reference>
<dbReference type="AlphaFoldDB" id="A0A1G2B107"/>
<dbReference type="EC" id="2.5.1.75" evidence="10"/>
<comment type="cofactor">
    <cofactor evidence="1 10">
        <name>Mg(2+)</name>
        <dbReference type="ChEBI" id="CHEBI:18420"/>
    </cofactor>
</comment>